<reference evidence="3 4" key="1">
    <citation type="journal article" date="2013" name="ISME J.">
        <title>By their genes ye shall know them: genomic signatures of predatory bacteria.</title>
        <authorList>
            <person name="Pasternak Z."/>
            <person name="Pietrokovski S."/>
            <person name="Rotem O."/>
            <person name="Gophna U."/>
            <person name="Lurie-Weinberger M.N."/>
            <person name="Jurkevitch E."/>
        </authorList>
    </citation>
    <scope>NUCLEOTIDE SEQUENCE [LARGE SCALE GENOMIC DNA]</scope>
    <source>
        <strain evidence="3 4">JSS</strain>
    </source>
</reference>
<dbReference type="EMBL" id="CP003537">
    <property type="protein sequence ID" value="AGH95530.1"/>
    <property type="molecule type" value="Genomic_DNA"/>
</dbReference>
<keyword evidence="4" id="KW-1185">Reference proteome</keyword>
<accession>M4VAP3</accession>
<evidence type="ECO:0000259" key="2">
    <source>
        <dbReference type="Pfam" id="PF09976"/>
    </source>
</evidence>
<evidence type="ECO:0000313" key="3">
    <source>
        <dbReference type="EMBL" id="AGH95530.1"/>
    </source>
</evidence>
<dbReference type="AlphaFoldDB" id="M4VAP3"/>
<organism evidence="3 4">
    <name type="scientific">Pseudobdellovibrio exovorus JSS</name>
    <dbReference type="NCBI Taxonomy" id="1184267"/>
    <lineage>
        <taxon>Bacteria</taxon>
        <taxon>Pseudomonadati</taxon>
        <taxon>Bdellovibrionota</taxon>
        <taxon>Bdellovibrionia</taxon>
        <taxon>Bdellovibrionales</taxon>
        <taxon>Pseudobdellovibrionaceae</taxon>
        <taxon>Pseudobdellovibrio</taxon>
    </lineage>
</organism>
<dbReference type="Gene3D" id="1.25.40.10">
    <property type="entry name" value="Tetratricopeptide repeat domain"/>
    <property type="match status" value="1"/>
</dbReference>
<name>M4VAP3_9BACT</name>
<dbReference type="eggNOG" id="ENOG5031V6A">
    <property type="taxonomic scope" value="Bacteria"/>
</dbReference>
<dbReference type="HOGENOM" id="CLU_1233050_0_0_7"/>
<evidence type="ECO:0000313" key="4">
    <source>
        <dbReference type="Proteomes" id="UP000012040"/>
    </source>
</evidence>
<keyword evidence="1" id="KW-0472">Membrane</keyword>
<dbReference type="Pfam" id="PF09976">
    <property type="entry name" value="TPR_21"/>
    <property type="match status" value="1"/>
</dbReference>
<dbReference type="STRING" id="1184267.A11Q_1314"/>
<dbReference type="InterPro" id="IPR018704">
    <property type="entry name" value="SecYEG/CpoB_TPR"/>
</dbReference>
<gene>
    <name evidence="3" type="ORF">A11Q_1314</name>
</gene>
<dbReference type="KEGG" id="bex:A11Q_1314"/>
<proteinExistence type="predicted"/>
<evidence type="ECO:0000256" key="1">
    <source>
        <dbReference type="SAM" id="Phobius"/>
    </source>
</evidence>
<feature type="transmembrane region" description="Helical" evidence="1">
    <location>
        <begin position="12"/>
        <end position="31"/>
    </location>
</feature>
<dbReference type="Proteomes" id="UP000012040">
    <property type="component" value="Chromosome"/>
</dbReference>
<dbReference type="SUPFAM" id="SSF48452">
    <property type="entry name" value="TPR-like"/>
    <property type="match status" value="1"/>
</dbReference>
<keyword evidence="1" id="KW-1133">Transmembrane helix</keyword>
<protein>
    <recommendedName>
        <fullName evidence="2">Ancillary SecYEG translocon subunit/Cell division coordinator CpoB TPR domain-containing protein</fullName>
    </recommendedName>
</protein>
<dbReference type="InterPro" id="IPR011990">
    <property type="entry name" value="TPR-like_helical_dom_sf"/>
</dbReference>
<keyword evidence="1" id="KW-0812">Transmembrane</keyword>
<sequence length="224" mass="24502">MSLANVVEKQWKLILGVVVVVIVAVGAVALISSNAAKKEKMAQESYFMAEKKLVDVKSRQQQGTQAVAADYSSVKADFEKIVNEYEGSIAAQMAGLHLAHILVLENNAAQALSTLEKVETGSKNLTNTLVQQQKAQLLADMGKCEEAIQSWEQVIKRKEASFLHGESKLQQALCLTKLNQLQKAEEILTGLANETVNPDFGNSSVPKEAEKYLRLIQFKKVSGT</sequence>
<dbReference type="OrthoDB" id="5290526at2"/>
<dbReference type="PATRIC" id="fig|1184267.3.peg.1332"/>
<feature type="domain" description="Ancillary SecYEG translocon subunit/Cell division coordinator CpoB TPR" evidence="2">
    <location>
        <begin position="10"/>
        <end position="154"/>
    </location>
</feature>
<dbReference type="RefSeq" id="WP_015470020.1">
    <property type="nucleotide sequence ID" value="NC_020813.1"/>
</dbReference>